<evidence type="ECO:0000313" key="1">
    <source>
        <dbReference type="EMBL" id="AWX92332.1"/>
    </source>
</evidence>
<accession>A0ABM6WP18</accession>
<dbReference type="Proteomes" id="UP000249922">
    <property type="component" value="Chromosome"/>
</dbReference>
<proteinExistence type="predicted"/>
<reference evidence="1 2" key="1">
    <citation type="submission" date="2018-06" db="EMBL/GenBank/DDBJ databases">
        <title>Complete genome sequence of Paracoccus mutanolyticus strain RSP-02 isolated from cellulosic waste.</title>
        <authorList>
            <person name="Amrutha R.N."/>
            <person name="Shrivastav A."/>
            <person name="Buddana S.K."/>
            <person name="Deshpande U."/>
            <person name="Prakasham R.S."/>
        </authorList>
    </citation>
    <scope>NUCLEOTIDE SEQUENCE [LARGE SCALE GENOMIC DNA]</scope>
    <source>
        <strain evidence="1 2">RSP-02</strain>
    </source>
</reference>
<organism evidence="1 2">
    <name type="scientific">Paracoccus mutanolyticus</name>
    <dbReference type="NCBI Taxonomy" id="1499308"/>
    <lineage>
        <taxon>Bacteria</taxon>
        <taxon>Pseudomonadati</taxon>
        <taxon>Pseudomonadota</taxon>
        <taxon>Alphaproteobacteria</taxon>
        <taxon>Rhodobacterales</taxon>
        <taxon>Paracoccaceae</taxon>
        <taxon>Paracoccus</taxon>
    </lineage>
</organism>
<protein>
    <submittedName>
        <fullName evidence="1">Uncharacterized protein</fullName>
    </submittedName>
</protein>
<keyword evidence="2" id="KW-1185">Reference proteome</keyword>
<evidence type="ECO:0000313" key="2">
    <source>
        <dbReference type="Proteomes" id="UP000249922"/>
    </source>
</evidence>
<sequence length="129" mass="13893">MRRRVGIAGRGGIDRLILGQHARGPLQPVAAHALAVVGQHDQHAVTGMATSRPPGARRARPMATWRMAGSAMRPFATDQPYYPATLHLMALLAQATIEVIVDLSGVEAGHAIVHGKREEAGRRASRRVR</sequence>
<name>A0ABM6WP18_9RHOB</name>
<dbReference type="EMBL" id="CP030239">
    <property type="protein sequence ID" value="AWX92332.1"/>
    <property type="molecule type" value="Genomic_DNA"/>
</dbReference>
<gene>
    <name evidence="1" type="ORF">DPM13_01035</name>
</gene>